<accession>A0ABU1XA21</accession>
<feature type="region of interest" description="Disordered" evidence="1">
    <location>
        <begin position="1"/>
        <end position="22"/>
    </location>
</feature>
<comment type="caution">
    <text evidence="2">The sequence shown here is derived from an EMBL/GenBank/DDBJ whole genome shotgun (WGS) entry which is preliminary data.</text>
</comment>
<dbReference type="Proteomes" id="UP001251217">
    <property type="component" value="Unassembled WGS sequence"/>
</dbReference>
<evidence type="ECO:0000256" key="1">
    <source>
        <dbReference type="SAM" id="MobiDB-lite"/>
    </source>
</evidence>
<dbReference type="RefSeq" id="WP_167354230.1">
    <property type="nucleotide sequence ID" value="NZ_JAVDWW010000001.1"/>
</dbReference>
<proteinExistence type="predicted"/>
<protein>
    <submittedName>
        <fullName evidence="2">Uncharacterized protein</fullName>
    </submittedName>
</protein>
<gene>
    <name evidence="2" type="ORF">J2W56_001101</name>
</gene>
<name>A0ABU1XA21_9NOCA</name>
<keyword evidence="3" id="KW-1185">Reference proteome</keyword>
<organism evidence="2 3">
    <name type="scientific">Nocardia kruczakiae</name>
    <dbReference type="NCBI Taxonomy" id="261477"/>
    <lineage>
        <taxon>Bacteria</taxon>
        <taxon>Bacillati</taxon>
        <taxon>Actinomycetota</taxon>
        <taxon>Actinomycetes</taxon>
        <taxon>Mycobacteriales</taxon>
        <taxon>Nocardiaceae</taxon>
        <taxon>Nocardia</taxon>
    </lineage>
</organism>
<dbReference type="EMBL" id="JAVDWW010000001">
    <property type="protein sequence ID" value="MDR7167383.1"/>
    <property type="molecule type" value="Genomic_DNA"/>
</dbReference>
<evidence type="ECO:0000313" key="3">
    <source>
        <dbReference type="Proteomes" id="UP001251217"/>
    </source>
</evidence>
<feature type="region of interest" description="Disordered" evidence="1">
    <location>
        <begin position="46"/>
        <end position="75"/>
    </location>
</feature>
<sequence length="75" mass="7665">MAVTLVDEAENQRQDSFQTPVQPNFVALQATLGESGTVSLRLSELSAGNDAAKSASAHASTGNNPGGGRDVHGVE</sequence>
<reference evidence="2 3" key="1">
    <citation type="submission" date="2023-07" db="EMBL/GenBank/DDBJ databases">
        <title>Sorghum-associated microbial communities from plants grown in Nebraska, USA.</title>
        <authorList>
            <person name="Schachtman D."/>
        </authorList>
    </citation>
    <scope>NUCLEOTIDE SEQUENCE [LARGE SCALE GENOMIC DNA]</scope>
    <source>
        <strain evidence="2 3">4272</strain>
    </source>
</reference>
<evidence type="ECO:0000313" key="2">
    <source>
        <dbReference type="EMBL" id="MDR7167383.1"/>
    </source>
</evidence>